<feature type="chain" id="PRO_5004168255" description="Lipoprotein" evidence="1">
    <location>
        <begin position="23"/>
        <end position="209"/>
    </location>
</feature>
<protein>
    <recommendedName>
        <fullName evidence="4">Lipoprotein</fullName>
    </recommendedName>
</protein>
<dbReference type="PROSITE" id="PS51257">
    <property type="entry name" value="PROKAR_LIPOPROTEIN"/>
    <property type="match status" value="1"/>
</dbReference>
<evidence type="ECO:0000313" key="2">
    <source>
        <dbReference type="EMBL" id="ABI66156.1"/>
    </source>
</evidence>
<gene>
    <name evidence="2" type="ordered locus">Mmar10_1864</name>
</gene>
<sequence precursor="true">MQRMRGRLSLLACVIVALSASACSSTRQSASSAGSFAREETAEAFEDAVGLPRERPGRVMVDEGEETVPTPYGGDGARRRCSTVAQDVARLTVVLGPDIEEEQRLAEEDAHEHDTWLGQGAHIAAQAPDAAADGARGLYHSTIVGLNPVRPVVRFLGGAGRIEREAREQTEMAQRRRAYLRGLYDGFGCPPAQMRRAFEAYGLVEDEHD</sequence>
<name>Q0ANI1_MARMM</name>
<reference evidence="2 3" key="1">
    <citation type="submission" date="2006-08" db="EMBL/GenBank/DDBJ databases">
        <title>Complete sequence of Maricaulis maris MCS10.</title>
        <authorList>
            <consortium name="US DOE Joint Genome Institute"/>
            <person name="Copeland A."/>
            <person name="Lucas S."/>
            <person name="Lapidus A."/>
            <person name="Barry K."/>
            <person name="Detter J.C."/>
            <person name="Glavina del Rio T."/>
            <person name="Hammon N."/>
            <person name="Israni S."/>
            <person name="Dalin E."/>
            <person name="Tice H."/>
            <person name="Pitluck S."/>
            <person name="Saunders E."/>
            <person name="Brettin T."/>
            <person name="Bruce D."/>
            <person name="Han C."/>
            <person name="Tapia R."/>
            <person name="Gilna P."/>
            <person name="Schmutz J."/>
            <person name="Larimer F."/>
            <person name="Land M."/>
            <person name="Hauser L."/>
            <person name="Kyrpides N."/>
            <person name="Mikhailova N."/>
            <person name="Viollier P."/>
            <person name="Stephens C."/>
            <person name="Richardson P."/>
        </authorList>
    </citation>
    <scope>NUCLEOTIDE SEQUENCE [LARGE SCALE GENOMIC DNA]</scope>
    <source>
        <strain evidence="2 3">MCS10</strain>
    </source>
</reference>
<dbReference type="EMBL" id="CP000449">
    <property type="protein sequence ID" value="ABI66156.1"/>
    <property type="molecule type" value="Genomic_DNA"/>
</dbReference>
<dbReference type="KEGG" id="mmr:Mmar10_1864"/>
<organism evidence="2 3">
    <name type="scientific">Maricaulis maris (strain MCS10)</name>
    <name type="common">Caulobacter maris</name>
    <dbReference type="NCBI Taxonomy" id="394221"/>
    <lineage>
        <taxon>Bacteria</taxon>
        <taxon>Pseudomonadati</taxon>
        <taxon>Pseudomonadota</taxon>
        <taxon>Alphaproteobacteria</taxon>
        <taxon>Maricaulales</taxon>
        <taxon>Maricaulaceae</taxon>
        <taxon>Maricaulis</taxon>
    </lineage>
</organism>
<evidence type="ECO:0000313" key="3">
    <source>
        <dbReference type="Proteomes" id="UP000001964"/>
    </source>
</evidence>
<feature type="signal peptide" evidence="1">
    <location>
        <begin position="1"/>
        <end position="22"/>
    </location>
</feature>
<evidence type="ECO:0008006" key="4">
    <source>
        <dbReference type="Google" id="ProtNLM"/>
    </source>
</evidence>
<dbReference type="Proteomes" id="UP000001964">
    <property type="component" value="Chromosome"/>
</dbReference>
<proteinExistence type="predicted"/>
<dbReference type="HOGENOM" id="CLU_1325235_0_0_5"/>
<dbReference type="AlphaFoldDB" id="Q0ANI1"/>
<keyword evidence="1" id="KW-0732">Signal</keyword>
<keyword evidence="3" id="KW-1185">Reference proteome</keyword>
<accession>Q0ANI1</accession>
<evidence type="ECO:0000256" key="1">
    <source>
        <dbReference type="SAM" id="SignalP"/>
    </source>
</evidence>